<evidence type="ECO:0000313" key="3">
    <source>
        <dbReference type="Proteomes" id="UP000048926"/>
    </source>
</evidence>
<evidence type="ECO:0008006" key="4">
    <source>
        <dbReference type="Google" id="ProtNLM"/>
    </source>
</evidence>
<proteinExistence type="predicted"/>
<dbReference type="OrthoDB" id="935695at2"/>
<dbReference type="EMBL" id="CXST01000001">
    <property type="protein sequence ID" value="CTQ41800.1"/>
    <property type="molecule type" value="Genomic_DNA"/>
</dbReference>
<gene>
    <name evidence="2" type="ORF">LAL4801_00220</name>
</gene>
<sequence length="297" mass="33175">MVELFAILPTLLYAAVASLWLSLAAPSVAANTHGTESPQTFPTLAEQLAALSPEQLEELFVFVAGNTLFTLYHESGHMLVSELELPVLAQEEDAVDNLATVSMLGADTDDMDLYLTQAMIGWFLIAEEDYDDLVFYDEHDLDQQRGYKMLCLMVGADEDAFLDLARDLELPEERIESCAFDYEQASASWEIVTDPYLRDSDTPGGKIKVVHDPATRDLEAMAVFLKESGLMEMVAKEFDTFYELPKTVTFRSTACGEENAFWDPQTREVILCHELLAGLAEIYLSVPEENEKAQSED</sequence>
<dbReference type="AlphaFoldDB" id="A0A0M6XYD3"/>
<feature type="chain" id="PRO_5005807201" description="Metallopeptidase DUF4344" evidence="1">
    <location>
        <begin position="30"/>
        <end position="297"/>
    </location>
</feature>
<dbReference type="Pfam" id="PF14247">
    <property type="entry name" value="DUF4344"/>
    <property type="match status" value="2"/>
</dbReference>
<keyword evidence="1" id="KW-0732">Signal</keyword>
<dbReference type="Proteomes" id="UP000048926">
    <property type="component" value="Unassembled WGS sequence"/>
</dbReference>
<dbReference type="RefSeq" id="WP_055653658.1">
    <property type="nucleotide sequence ID" value="NZ_CXST01000001.1"/>
</dbReference>
<name>A0A0M6XYD3_9HYPH</name>
<evidence type="ECO:0000256" key="1">
    <source>
        <dbReference type="SAM" id="SignalP"/>
    </source>
</evidence>
<accession>A0A0M6XYD3</accession>
<reference evidence="3" key="1">
    <citation type="submission" date="2015-07" db="EMBL/GenBank/DDBJ databases">
        <authorList>
            <person name="Rodrigo-Torres Lidia"/>
            <person name="Arahal R.David."/>
        </authorList>
    </citation>
    <scope>NUCLEOTIDE SEQUENCE [LARGE SCALE GENOMIC DNA]</scope>
    <source>
        <strain evidence="3">CECT 4801</strain>
    </source>
</reference>
<feature type="signal peptide" evidence="1">
    <location>
        <begin position="1"/>
        <end position="29"/>
    </location>
</feature>
<dbReference type="InterPro" id="IPR025644">
    <property type="entry name" value="DUF4344"/>
</dbReference>
<organism evidence="2 3">
    <name type="scientific">Roseibium aggregatum</name>
    <dbReference type="NCBI Taxonomy" id="187304"/>
    <lineage>
        <taxon>Bacteria</taxon>
        <taxon>Pseudomonadati</taxon>
        <taxon>Pseudomonadota</taxon>
        <taxon>Alphaproteobacteria</taxon>
        <taxon>Hyphomicrobiales</taxon>
        <taxon>Stappiaceae</taxon>
        <taxon>Roseibium</taxon>
    </lineage>
</organism>
<evidence type="ECO:0000313" key="2">
    <source>
        <dbReference type="EMBL" id="CTQ41800.1"/>
    </source>
</evidence>
<dbReference type="STRING" id="187304.B0E33_00560"/>
<keyword evidence="3" id="KW-1185">Reference proteome</keyword>
<protein>
    <recommendedName>
        <fullName evidence="4">Metallopeptidase DUF4344</fullName>
    </recommendedName>
</protein>